<keyword evidence="3" id="KW-1185">Reference proteome</keyword>
<dbReference type="EMBL" id="ACZI02000002">
    <property type="protein sequence ID" value="EFV13104.1"/>
    <property type="molecule type" value="Genomic_DNA"/>
</dbReference>
<organism evidence="2 3">
    <name type="scientific">Segniliparus rugosus (strain ATCC BAA-974 / DSM 45345 / CCUG 50838 / CIP 108380 / JCM 13579 / CDC 945)</name>
    <dbReference type="NCBI Taxonomy" id="679197"/>
    <lineage>
        <taxon>Bacteria</taxon>
        <taxon>Bacillati</taxon>
        <taxon>Actinomycetota</taxon>
        <taxon>Actinomycetes</taxon>
        <taxon>Mycobacteriales</taxon>
        <taxon>Segniliparaceae</taxon>
        <taxon>Segniliparus</taxon>
    </lineage>
</organism>
<gene>
    <name evidence="2" type="ORF">HMPREF9336_02056</name>
</gene>
<dbReference type="HOGENOM" id="CLU_2371170_0_0_11"/>
<proteinExistence type="predicted"/>
<evidence type="ECO:0000313" key="2">
    <source>
        <dbReference type="EMBL" id="EFV13104.1"/>
    </source>
</evidence>
<feature type="transmembrane region" description="Helical" evidence="1">
    <location>
        <begin position="12"/>
        <end position="42"/>
    </location>
</feature>
<sequence length="95" mass="9612">MNQFNAEYFLGVGKAVVTVLVVGVLFGAGLPALFAAGLNSLYGGEPEVGGVVAATKNPARIALAWAAFALVIALIAFGILVIIFGKPLLQAVGLV</sequence>
<evidence type="ECO:0000256" key="1">
    <source>
        <dbReference type="SAM" id="Phobius"/>
    </source>
</evidence>
<dbReference type="STRING" id="679197.HMPREF9336_02056"/>
<reference evidence="2 3" key="1">
    <citation type="journal article" date="2011" name="Stand. Genomic Sci.">
        <title>High quality draft genome sequence of Segniliparus rugosus CDC 945(T)= (ATCC BAA-974(T)).</title>
        <authorList>
            <person name="Earl A.M."/>
            <person name="Desjardins C.A."/>
            <person name="Fitzgerald M.G."/>
            <person name="Arachchi H.M."/>
            <person name="Zeng Q."/>
            <person name="Mehta T."/>
            <person name="Griggs A."/>
            <person name="Birren B.W."/>
            <person name="Toney N.C."/>
            <person name="Carr J."/>
            <person name="Posey J."/>
            <person name="Butler W.R."/>
        </authorList>
    </citation>
    <scope>NUCLEOTIDE SEQUENCE [LARGE SCALE GENOMIC DNA]</scope>
    <source>
        <strain evidence="3">ATCC BAA-974 / DSM 45345 / CCUG 50838 / CIP 108380 / JCM 13579 / CDC 945</strain>
    </source>
</reference>
<comment type="caution">
    <text evidence="2">The sequence shown here is derived from an EMBL/GenBank/DDBJ whole genome shotgun (WGS) entry which is preliminary data.</text>
</comment>
<feature type="transmembrane region" description="Helical" evidence="1">
    <location>
        <begin position="62"/>
        <end position="84"/>
    </location>
</feature>
<name>E5XRD4_SEGRC</name>
<keyword evidence="1" id="KW-0472">Membrane</keyword>
<accession>E5XRD4</accession>
<keyword evidence="1" id="KW-1133">Transmembrane helix</keyword>
<evidence type="ECO:0000313" key="3">
    <source>
        <dbReference type="Proteomes" id="UP000004816"/>
    </source>
</evidence>
<dbReference type="AlphaFoldDB" id="E5XRD4"/>
<keyword evidence="1" id="KW-0812">Transmembrane</keyword>
<dbReference type="RefSeq" id="WP_007470074.1">
    <property type="nucleotide sequence ID" value="NZ_KI391953.1"/>
</dbReference>
<protein>
    <submittedName>
        <fullName evidence="2">Uncharacterized protein</fullName>
    </submittedName>
</protein>
<dbReference type="Proteomes" id="UP000004816">
    <property type="component" value="Unassembled WGS sequence"/>
</dbReference>